<dbReference type="AlphaFoldDB" id="A0A286XJW8"/>
<keyword evidence="1" id="KW-0732">Signal</keyword>
<feature type="chain" id="PRO_5012334964" description="Surfactant associated 2" evidence="1">
    <location>
        <begin position="23"/>
        <end position="75"/>
    </location>
</feature>
<gene>
    <name evidence="2" type="primary">Sfta2</name>
</gene>
<evidence type="ECO:0000313" key="3">
    <source>
        <dbReference type="Proteomes" id="UP000005447"/>
    </source>
</evidence>
<protein>
    <recommendedName>
        <fullName evidence="4">Surfactant associated 2</fullName>
    </recommendedName>
</protein>
<dbReference type="Bgee" id="ENSCPOG00000036232">
    <property type="expression patterns" value="Expressed in adult mammalian kidney and 8 other cell types or tissues"/>
</dbReference>
<dbReference type="OMA" id="GPRMILQ"/>
<proteinExistence type="predicted"/>
<evidence type="ECO:0000256" key="1">
    <source>
        <dbReference type="SAM" id="SignalP"/>
    </source>
</evidence>
<dbReference type="PANTHER" id="PTHR38500">
    <property type="entry name" value="SURFACTANT-ASSOCIATED PROTEIN 2"/>
    <property type="match status" value="1"/>
</dbReference>
<dbReference type="EMBL" id="AAKN02021601">
    <property type="status" value="NOT_ANNOTATED_CDS"/>
    <property type="molecule type" value="Genomic_DNA"/>
</dbReference>
<organism evidence="2 3">
    <name type="scientific">Cavia porcellus</name>
    <name type="common">Guinea pig</name>
    <dbReference type="NCBI Taxonomy" id="10141"/>
    <lineage>
        <taxon>Eukaryota</taxon>
        <taxon>Metazoa</taxon>
        <taxon>Chordata</taxon>
        <taxon>Craniata</taxon>
        <taxon>Vertebrata</taxon>
        <taxon>Euteleostomi</taxon>
        <taxon>Mammalia</taxon>
        <taxon>Eutheria</taxon>
        <taxon>Euarchontoglires</taxon>
        <taxon>Glires</taxon>
        <taxon>Rodentia</taxon>
        <taxon>Hystricomorpha</taxon>
        <taxon>Caviidae</taxon>
        <taxon>Cavia</taxon>
    </lineage>
</organism>
<reference evidence="2" key="2">
    <citation type="submission" date="2025-08" db="UniProtKB">
        <authorList>
            <consortium name="Ensembl"/>
        </authorList>
    </citation>
    <scope>IDENTIFICATION</scope>
    <source>
        <strain evidence="2">2N</strain>
    </source>
</reference>
<dbReference type="Pfam" id="PF15210">
    <property type="entry name" value="SFTA2"/>
    <property type="match status" value="1"/>
</dbReference>
<evidence type="ECO:0000313" key="2">
    <source>
        <dbReference type="Ensembl" id="ENSCPOP00000025711.1"/>
    </source>
</evidence>
<feature type="signal peptide" evidence="1">
    <location>
        <begin position="1"/>
        <end position="22"/>
    </location>
</feature>
<dbReference type="Proteomes" id="UP000005447">
    <property type="component" value="Unassembled WGS sequence"/>
</dbReference>
<accession>A0A286XJW8</accession>
<reference evidence="3" key="1">
    <citation type="journal article" date="2011" name="Nature">
        <title>A high-resolution map of human evolutionary constraint using 29 mammals.</title>
        <authorList>
            <person name="Lindblad-Toh K."/>
            <person name="Garber M."/>
            <person name="Zuk O."/>
            <person name="Lin M.F."/>
            <person name="Parker B.J."/>
            <person name="Washietl S."/>
            <person name="Kheradpour P."/>
            <person name="Ernst J."/>
            <person name="Jordan G."/>
            <person name="Mauceli E."/>
            <person name="Ward L.D."/>
            <person name="Lowe C.B."/>
            <person name="Holloway A.K."/>
            <person name="Clamp M."/>
            <person name="Gnerre S."/>
            <person name="Alfoldi J."/>
            <person name="Beal K."/>
            <person name="Chang J."/>
            <person name="Clawson H."/>
            <person name="Cuff J."/>
            <person name="Di Palma F."/>
            <person name="Fitzgerald S."/>
            <person name="Flicek P."/>
            <person name="Guttman M."/>
            <person name="Hubisz M.J."/>
            <person name="Jaffe D.B."/>
            <person name="Jungreis I."/>
            <person name="Kent W.J."/>
            <person name="Kostka D."/>
            <person name="Lara M."/>
            <person name="Martins A.L."/>
            <person name="Massingham T."/>
            <person name="Moltke I."/>
            <person name="Raney B.J."/>
            <person name="Rasmussen M.D."/>
            <person name="Robinson J."/>
            <person name="Stark A."/>
            <person name="Vilella A.J."/>
            <person name="Wen J."/>
            <person name="Xie X."/>
            <person name="Zody M.C."/>
            <person name="Baldwin J."/>
            <person name="Bloom T."/>
            <person name="Chin C.W."/>
            <person name="Heiman D."/>
            <person name="Nicol R."/>
            <person name="Nusbaum C."/>
            <person name="Young S."/>
            <person name="Wilkinson J."/>
            <person name="Worley K.C."/>
            <person name="Kovar C.L."/>
            <person name="Muzny D.M."/>
            <person name="Gibbs R.A."/>
            <person name="Cree A."/>
            <person name="Dihn H.H."/>
            <person name="Fowler G."/>
            <person name="Jhangiani S."/>
            <person name="Joshi V."/>
            <person name="Lee S."/>
            <person name="Lewis L.R."/>
            <person name="Nazareth L.V."/>
            <person name="Okwuonu G."/>
            <person name="Santibanez J."/>
            <person name="Warren W.C."/>
            <person name="Mardis E.R."/>
            <person name="Weinstock G.M."/>
            <person name="Wilson R.K."/>
            <person name="Delehaunty K."/>
            <person name="Dooling D."/>
            <person name="Fronik C."/>
            <person name="Fulton L."/>
            <person name="Fulton B."/>
            <person name="Graves T."/>
            <person name="Minx P."/>
            <person name="Sodergren E."/>
            <person name="Birney E."/>
            <person name="Margulies E.H."/>
            <person name="Herrero J."/>
            <person name="Green E.D."/>
            <person name="Haussler D."/>
            <person name="Siepel A."/>
            <person name="Goldman N."/>
            <person name="Pollard K.S."/>
            <person name="Pedersen J.S."/>
            <person name="Lander E.S."/>
            <person name="Kellis M."/>
        </authorList>
    </citation>
    <scope>NUCLEOTIDE SEQUENCE [LARGE SCALE GENOMIC DNA]</scope>
    <source>
        <strain evidence="3">2N</strain>
    </source>
</reference>
<reference evidence="2" key="3">
    <citation type="submission" date="2025-09" db="UniProtKB">
        <authorList>
            <consortium name="Ensembl"/>
        </authorList>
    </citation>
    <scope>IDENTIFICATION</scope>
    <source>
        <strain evidence="2">2N</strain>
    </source>
</reference>
<sequence length="75" mass="8098">MGRPLPLLLLLLALLASSPSLTLQVKLQGPPQASAPHHPSFPELLQKLCLLLHLPSGARVTVHHQGPRHHLTCKA</sequence>
<dbReference type="PANTHER" id="PTHR38500:SF1">
    <property type="entry name" value="SURFACTANT-ASSOCIATED PROTEIN 2"/>
    <property type="match status" value="1"/>
</dbReference>
<name>A0A286XJW8_CAVPO</name>
<dbReference type="InterPro" id="IPR028198">
    <property type="entry name" value="SFTA2"/>
</dbReference>
<dbReference type="VEuPathDB" id="HostDB:ENSCPOG00000036232"/>
<dbReference type="Ensembl" id="ENSCPOT00000037952.1">
    <property type="protein sequence ID" value="ENSCPOP00000025711.1"/>
    <property type="gene ID" value="ENSCPOG00000036232.1"/>
</dbReference>
<dbReference type="InParanoid" id="A0A286XJW8"/>
<evidence type="ECO:0008006" key="4">
    <source>
        <dbReference type="Google" id="ProtNLM"/>
    </source>
</evidence>
<keyword evidence="3" id="KW-1185">Reference proteome</keyword>